<proteinExistence type="predicted"/>
<dbReference type="AlphaFoldDB" id="A0A562TRX1"/>
<keyword evidence="2" id="KW-1185">Reference proteome</keyword>
<accession>A0A562TRX1</accession>
<comment type="caution">
    <text evidence="1">The sequence shown here is derived from an EMBL/GenBank/DDBJ whole genome shotgun (WGS) entry which is preliminary data.</text>
</comment>
<dbReference type="OrthoDB" id="741428at2"/>
<dbReference type="Proteomes" id="UP000317010">
    <property type="component" value="Unassembled WGS sequence"/>
</dbReference>
<gene>
    <name evidence="1" type="ORF">JN11_04229</name>
</gene>
<organism evidence="1 2">
    <name type="scientific">Mucilaginibacter frigoritolerans</name>
    <dbReference type="NCBI Taxonomy" id="652788"/>
    <lineage>
        <taxon>Bacteria</taxon>
        <taxon>Pseudomonadati</taxon>
        <taxon>Bacteroidota</taxon>
        <taxon>Sphingobacteriia</taxon>
        <taxon>Sphingobacteriales</taxon>
        <taxon>Sphingobacteriaceae</taxon>
        <taxon>Mucilaginibacter</taxon>
    </lineage>
</organism>
<reference evidence="1 2" key="1">
    <citation type="submission" date="2019-07" db="EMBL/GenBank/DDBJ databases">
        <title>Genomic Encyclopedia of Archaeal and Bacterial Type Strains, Phase II (KMG-II): from individual species to whole genera.</title>
        <authorList>
            <person name="Goeker M."/>
        </authorList>
    </citation>
    <scope>NUCLEOTIDE SEQUENCE [LARGE SCALE GENOMIC DNA]</scope>
    <source>
        <strain evidence="1 2">ATCC BAA-1854</strain>
    </source>
</reference>
<evidence type="ECO:0000313" key="1">
    <source>
        <dbReference type="EMBL" id="TWI95954.1"/>
    </source>
</evidence>
<dbReference type="RefSeq" id="WP_144915740.1">
    <property type="nucleotide sequence ID" value="NZ_VLLI01000014.1"/>
</dbReference>
<name>A0A562TRX1_9SPHI</name>
<protein>
    <submittedName>
        <fullName evidence="1">Uncharacterized protein</fullName>
    </submittedName>
</protein>
<dbReference type="EMBL" id="VLLI01000014">
    <property type="protein sequence ID" value="TWI95954.1"/>
    <property type="molecule type" value="Genomic_DNA"/>
</dbReference>
<evidence type="ECO:0000313" key="2">
    <source>
        <dbReference type="Proteomes" id="UP000317010"/>
    </source>
</evidence>
<sequence>MANLLSIIIPVLEGMDDSHLKRQLLKHFPSQAQNFTTIEDSFTLLTSLRPDPARLRPFFQSWSQTNNSAVTVAGLSNRMTMLVHKNSPVADESQLFRSVASLNRIVDEDLAVVGKVLHSDLFYAMATNICGDDEWLLKKHLDPNARAFKAWKDQNSLRNKDIMIGLLTTLVHEIYTHGEVEVILPKFTNWLEAEFDFSKTDLKNTLAWITVHCGPTEKNHFFYAVSSIFYYAKAMNIKLEEYDLSGIISDYLNKKALVMKTISAQLTAVAQLETEAI</sequence>